<dbReference type="Proteomes" id="UP000720189">
    <property type="component" value="Unassembled WGS sequence"/>
</dbReference>
<dbReference type="GeneID" id="70230072"/>
<keyword evidence="2" id="KW-1185">Reference proteome</keyword>
<dbReference type="EMBL" id="JAGMUX010000017">
    <property type="protein sequence ID" value="KAH7234921.1"/>
    <property type="molecule type" value="Genomic_DNA"/>
</dbReference>
<evidence type="ECO:0000313" key="1">
    <source>
        <dbReference type="EMBL" id="KAH7234921.1"/>
    </source>
</evidence>
<dbReference type="OrthoDB" id="538223at2759"/>
<sequence length="198" mass="22425">MDGLSSAVHILFIIDTSIKVIKWCYDYADEFKHYKEERERLLRAVSGLKLVAEKVKQIIKTPRGERLEASREFQNTTGDGNKFLKNLEDKLCKSGKVNRFLLPLKKQGVEEDIQAIEKCTQIIHQVLQIDIADIFLDVNLQAKLAQRRAAIESLLLAEGAAFDSQAEQHNSGCLKNTRVALLAQIAAWIEDENAKTIF</sequence>
<comment type="caution">
    <text evidence="1">The sequence shown here is derived from an EMBL/GenBank/DDBJ whole genome shotgun (WGS) entry which is preliminary data.</text>
</comment>
<evidence type="ECO:0000313" key="2">
    <source>
        <dbReference type="Proteomes" id="UP000720189"/>
    </source>
</evidence>
<proteinExistence type="predicted"/>
<dbReference type="RefSeq" id="XP_046044686.1">
    <property type="nucleotide sequence ID" value="XM_046200118.1"/>
</dbReference>
<name>A0A9P9G9Q1_FUSRE</name>
<gene>
    <name evidence="1" type="ORF">BKA55DRAFT_695101</name>
</gene>
<reference evidence="1" key="1">
    <citation type="journal article" date="2021" name="Nat. Commun.">
        <title>Genetic determinants of endophytism in the Arabidopsis root mycobiome.</title>
        <authorList>
            <person name="Mesny F."/>
            <person name="Miyauchi S."/>
            <person name="Thiergart T."/>
            <person name="Pickel B."/>
            <person name="Atanasova L."/>
            <person name="Karlsson M."/>
            <person name="Huettel B."/>
            <person name="Barry K.W."/>
            <person name="Haridas S."/>
            <person name="Chen C."/>
            <person name="Bauer D."/>
            <person name="Andreopoulos W."/>
            <person name="Pangilinan J."/>
            <person name="LaButti K."/>
            <person name="Riley R."/>
            <person name="Lipzen A."/>
            <person name="Clum A."/>
            <person name="Drula E."/>
            <person name="Henrissat B."/>
            <person name="Kohler A."/>
            <person name="Grigoriev I.V."/>
            <person name="Martin F.M."/>
            <person name="Hacquard S."/>
        </authorList>
    </citation>
    <scope>NUCLEOTIDE SEQUENCE</scope>
    <source>
        <strain evidence="1">MPI-CAGE-AT-0023</strain>
    </source>
</reference>
<protein>
    <submittedName>
        <fullName evidence="1">Uncharacterized protein</fullName>
    </submittedName>
</protein>
<dbReference type="AlphaFoldDB" id="A0A9P9G9Q1"/>
<accession>A0A9P9G9Q1</accession>
<organism evidence="1 2">
    <name type="scientific">Fusarium redolens</name>
    <dbReference type="NCBI Taxonomy" id="48865"/>
    <lineage>
        <taxon>Eukaryota</taxon>
        <taxon>Fungi</taxon>
        <taxon>Dikarya</taxon>
        <taxon>Ascomycota</taxon>
        <taxon>Pezizomycotina</taxon>
        <taxon>Sordariomycetes</taxon>
        <taxon>Hypocreomycetidae</taxon>
        <taxon>Hypocreales</taxon>
        <taxon>Nectriaceae</taxon>
        <taxon>Fusarium</taxon>
        <taxon>Fusarium redolens species complex</taxon>
    </lineage>
</organism>